<dbReference type="GO" id="GO:0006508">
    <property type="term" value="P:proteolysis"/>
    <property type="evidence" value="ECO:0007669"/>
    <property type="project" value="UniProtKB-KW"/>
</dbReference>
<dbReference type="InterPro" id="IPR033116">
    <property type="entry name" value="TRYPSIN_SER"/>
</dbReference>
<accession>A0A8C6G6R4</accession>
<dbReference type="InterPro" id="IPR009003">
    <property type="entry name" value="Peptidase_S1_PA"/>
</dbReference>
<dbReference type="InterPro" id="IPR043504">
    <property type="entry name" value="Peptidase_S1_PA_chymotrypsin"/>
</dbReference>
<evidence type="ECO:0000256" key="8">
    <source>
        <dbReference type="SAM" id="SignalP"/>
    </source>
</evidence>
<keyword evidence="11" id="KW-1185">Reference proteome</keyword>
<keyword evidence="4 7" id="KW-0720">Serine protease</keyword>
<dbReference type="Proteomes" id="UP000694415">
    <property type="component" value="Unplaced"/>
</dbReference>
<dbReference type="PROSITE" id="PS50240">
    <property type="entry name" value="TRYPSIN_DOM"/>
    <property type="match status" value="1"/>
</dbReference>
<reference evidence="10" key="2">
    <citation type="submission" date="2025-09" db="UniProtKB">
        <authorList>
            <consortium name="Ensembl"/>
        </authorList>
    </citation>
    <scope>IDENTIFICATION</scope>
</reference>
<feature type="domain" description="Peptidase S1" evidence="9">
    <location>
        <begin position="27"/>
        <end position="256"/>
    </location>
</feature>
<evidence type="ECO:0000313" key="11">
    <source>
        <dbReference type="Proteomes" id="UP000694415"/>
    </source>
</evidence>
<dbReference type="Ensembl" id="ENSMSIT00000001578.1">
    <property type="protein sequence ID" value="ENSMSIP00000001232.1"/>
    <property type="gene ID" value="ENSMSIG00000001207.1"/>
</dbReference>
<protein>
    <submittedName>
        <fullName evidence="10">Granzyme M (lymphocyte met-ase 1)</fullName>
    </submittedName>
</protein>
<evidence type="ECO:0000256" key="1">
    <source>
        <dbReference type="ARBA" id="ARBA00022670"/>
    </source>
</evidence>
<dbReference type="InterPro" id="IPR001314">
    <property type="entry name" value="Peptidase_S1A"/>
</dbReference>
<evidence type="ECO:0000256" key="5">
    <source>
        <dbReference type="ARBA" id="ARBA00023145"/>
    </source>
</evidence>
<feature type="chain" id="PRO_5034422514" evidence="8">
    <location>
        <begin position="19"/>
        <end position="264"/>
    </location>
</feature>
<dbReference type="InterPro" id="IPR001254">
    <property type="entry name" value="Trypsin_dom"/>
</dbReference>
<dbReference type="FunFam" id="2.40.10.10:FF:000005">
    <property type="entry name" value="Serine protease 37"/>
    <property type="match status" value="1"/>
</dbReference>
<dbReference type="PROSITE" id="PS00134">
    <property type="entry name" value="TRYPSIN_HIS"/>
    <property type="match status" value="1"/>
</dbReference>
<evidence type="ECO:0000256" key="4">
    <source>
        <dbReference type="ARBA" id="ARBA00022825"/>
    </source>
</evidence>
<evidence type="ECO:0000256" key="3">
    <source>
        <dbReference type="ARBA" id="ARBA00022801"/>
    </source>
</evidence>
<evidence type="ECO:0000256" key="7">
    <source>
        <dbReference type="RuleBase" id="RU363034"/>
    </source>
</evidence>
<dbReference type="GO" id="GO:0006915">
    <property type="term" value="P:apoptotic process"/>
    <property type="evidence" value="ECO:0007669"/>
    <property type="project" value="Ensembl"/>
</dbReference>
<dbReference type="GeneTree" id="ENSGT00940000162161"/>
<dbReference type="FunFam" id="2.40.10.10:FF:000416">
    <property type="match status" value="1"/>
</dbReference>
<dbReference type="SUPFAM" id="SSF50494">
    <property type="entry name" value="Trypsin-like serine proteases"/>
    <property type="match status" value="1"/>
</dbReference>
<keyword evidence="5" id="KW-0865">Zymogen</keyword>
<keyword evidence="1 7" id="KW-0645">Protease</keyword>
<dbReference type="AlphaFoldDB" id="A0A8C6G6R4"/>
<dbReference type="PANTHER" id="PTHR24271">
    <property type="entry name" value="KALLIKREIN-RELATED"/>
    <property type="match status" value="1"/>
</dbReference>
<dbReference type="CDD" id="cd00190">
    <property type="entry name" value="Tryp_SPc"/>
    <property type="match status" value="1"/>
</dbReference>
<dbReference type="PANTHER" id="PTHR24271:SF51">
    <property type="entry name" value="GRANZYME M"/>
    <property type="match status" value="1"/>
</dbReference>
<dbReference type="Pfam" id="PF00089">
    <property type="entry name" value="Trypsin"/>
    <property type="match status" value="1"/>
</dbReference>
<evidence type="ECO:0000259" key="9">
    <source>
        <dbReference type="PROSITE" id="PS50240"/>
    </source>
</evidence>
<sequence length="264" mass="29094">MEVCWSLLLLLALKTLWAAGNRFETQIIGGREAVPHSRPYMASLQKAKSHVCGGALVHRKWVLTAAHCLSEPLQNLKLVLGLHNLHDLQDPGLTFYIREAIKHPGYNHKYENDLALLKLDRRVQPSKNVKPLALPRKPRSKPAEGTWCSTAGWGMTHQGGPRARALQELDLRVLDTQMCNNSRFWNGVLIDSMLCLKAGSKSQAPCKGDSGGPLVCGKGQVDGILSFSSKTCTDIFKPPVATAVAPYSSWIRKVIGRWSPQSLV</sequence>
<reference evidence="10" key="1">
    <citation type="submission" date="2025-08" db="UniProtKB">
        <authorList>
            <consortium name="Ensembl"/>
        </authorList>
    </citation>
    <scope>IDENTIFICATION</scope>
</reference>
<keyword evidence="6" id="KW-1015">Disulfide bond</keyword>
<evidence type="ECO:0000313" key="10">
    <source>
        <dbReference type="Ensembl" id="ENSMSIP00000001232.1"/>
    </source>
</evidence>
<organism evidence="10 11">
    <name type="scientific">Mus spicilegus</name>
    <name type="common">Mound-building mouse</name>
    <dbReference type="NCBI Taxonomy" id="10103"/>
    <lineage>
        <taxon>Eukaryota</taxon>
        <taxon>Metazoa</taxon>
        <taxon>Chordata</taxon>
        <taxon>Craniata</taxon>
        <taxon>Vertebrata</taxon>
        <taxon>Euteleostomi</taxon>
        <taxon>Mammalia</taxon>
        <taxon>Eutheria</taxon>
        <taxon>Euarchontoglires</taxon>
        <taxon>Glires</taxon>
        <taxon>Rodentia</taxon>
        <taxon>Myomorpha</taxon>
        <taxon>Muroidea</taxon>
        <taxon>Muridae</taxon>
        <taxon>Murinae</taxon>
        <taxon>Mus</taxon>
        <taxon>Mus</taxon>
    </lineage>
</organism>
<evidence type="ECO:0000256" key="2">
    <source>
        <dbReference type="ARBA" id="ARBA00022729"/>
    </source>
</evidence>
<evidence type="ECO:0000256" key="6">
    <source>
        <dbReference type="ARBA" id="ARBA00023157"/>
    </source>
</evidence>
<feature type="signal peptide" evidence="8">
    <location>
        <begin position="1"/>
        <end position="18"/>
    </location>
</feature>
<dbReference type="SMART" id="SM00020">
    <property type="entry name" value="Tryp_SPc"/>
    <property type="match status" value="1"/>
</dbReference>
<dbReference type="InterPro" id="IPR018114">
    <property type="entry name" value="TRYPSIN_HIS"/>
</dbReference>
<dbReference type="GO" id="GO:0004252">
    <property type="term" value="F:serine-type endopeptidase activity"/>
    <property type="evidence" value="ECO:0007669"/>
    <property type="project" value="Ensembl"/>
</dbReference>
<dbReference type="Gene3D" id="2.40.10.10">
    <property type="entry name" value="Trypsin-like serine proteases"/>
    <property type="match status" value="2"/>
</dbReference>
<dbReference type="PROSITE" id="PS00135">
    <property type="entry name" value="TRYPSIN_SER"/>
    <property type="match status" value="1"/>
</dbReference>
<name>A0A8C6G6R4_MUSSI</name>
<dbReference type="GO" id="GO:0001913">
    <property type="term" value="P:T cell mediated cytotoxicity"/>
    <property type="evidence" value="ECO:0007669"/>
    <property type="project" value="Ensembl"/>
</dbReference>
<keyword evidence="3 7" id="KW-0378">Hydrolase</keyword>
<keyword evidence="2 8" id="KW-0732">Signal</keyword>
<proteinExistence type="predicted"/>
<dbReference type="PRINTS" id="PR00722">
    <property type="entry name" value="CHYMOTRYPSIN"/>
</dbReference>